<evidence type="ECO:0000313" key="4">
    <source>
        <dbReference type="EMBL" id="MCR0234422.1"/>
    </source>
</evidence>
<dbReference type="Gene3D" id="1.10.260.40">
    <property type="entry name" value="lambda repressor-like DNA-binding domains"/>
    <property type="match status" value="1"/>
</dbReference>
<keyword evidence="1 3" id="KW-0238">DNA-binding</keyword>
<evidence type="ECO:0000313" key="7">
    <source>
        <dbReference type="Proteomes" id="UP000030008"/>
    </source>
</evidence>
<dbReference type="GO" id="GO:0003677">
    <property type="term" value="F:DNA binding"/>
    <property type="evidence" value="ECO:0007669"/>
    <property type="project" value="UniProtKB-KW"/>
</dbReference>
<reference evidence="3 7" key="1">
    <citation type="submission" date="2014-08" db="EMBL/GenBank/DDBJ databases">
        <title>Clostridium innocuum, an unnegligible vancomycin-resistant pathogen causing extra-intestinal infections.</title>
        <authorList>
            <person name="Feng Y."/>
            <person name="Chiu C.-H."/>
        </authorList>
    </citation>
    <scope>NUCLEOTIDE SEQUENCE [LARGE SCALE GENOMIC DNA]</scope>
    <source>
        <strain evidence="3 7">AN88</strain>
    </source>
</reference>
<dbReference type="InterPro" id="IPR050807">
    <property type="entry name" value="TransReg_Diox_bact_type"/>
</dbReference>
<organism evidence="3 7">
    <name type="scientific">Clostridium innocuum</name>
    <dbReference type="NCBI Taxonomy" id="1522"/>
    <lineage>
        <taxon>Bacteria</taxon>
        <taxon>Bacillati</taxon>
        <taxon>Bacillota</taxon>
        <taxon>Clostridia</taxon>
        <taxon>Eubacteriales</taxon>
        <taxon>Clostridiaceae</taxon>
        <taxon>Clostridium</taxon>
    </lineage>
</organism>
<reference evidence="5" key="2">
    <citation type="journal article" date="2019" name="Nat. Med.">
        <title>A library of human gut bacterial isolates paired with longitudinal multiomics data enables mechanistic microbiome research.</title>
        <authorList>
            <person name="Poyet M."/>
            <person name="Groussin M."/>
            <person name="Gibbons S.M."/>
            <person name="Avila-Pacheco J."/>
            <person name="Jiang X."/>
            <person name="Kearney S.M."/>
            <person name="Perrotta A.R."/>
            <person name="Berdy B."/>
            <person name="Zhao S."/>
            <person name="Lieberman T.D."/>
            <person name="Swanson P.K."/>
            <person name="Smith M."/>
            <person name="Roesemann S."/>
            <person name="Alexander J.E."/>
            <person name="Rich S.A."/>
            <person name="Livny J."/>
            <person name="Vlamakis H."/>
            <person name="Clish C."/>
            <person name="Bullock K."/>
            <person name="Deik A."/>
            <person name="Scott J."/>
            <person name="Pierce K.A."/>
            <person name="Xavier R.J."/>
            <person name="Alm E.J."/>
        </authorList>
    </citation>
    <scope>NUCLEOTIDE SEQUENCE</scope>
    <source>
        <strain evidence="5">BIOML-A12</strain>
    </source>
</reference>
<dbReference type="Proteomes" id="UP001203972">
    <property type="component" value="Unassembled WGS sequence"/>
</dbReference>
<accession>A0A099I5G7</accession>
<dbReference type="Proteomes" id="UP000604383">
    <property type="component" value="Unassembled WGS sequence"/>
</dbReference>
<dbReference type="AlphaFoldDB" id="A0A099I5G7"/>
<reference evidence="6 8" key="3">
    <citation type="submission" date="2020-02" db="EMBL/GenBank/DDBJ databases">
        <authorList>
            <person name="Kociolek L.K."/>
            <person name="Ozer E.A."/>
        </authorList>
    </citation>
    <scope>NUCLEOTIDE SEQUENCE [LARGE SCALE GENOMIC DNA]</scope>
    <source>
        <strain evidence="6 8">ATCC 14501</strain>
    </source>
</reference>
<name>A0A099I5G7_CLOIN</name>
<reference evidence="4" key="4">
    <citation type="journal article" date="2022" name="Clin. Infect. Dis.">
        <title>Association between Clostridium innocuum and antibiotic-associated diarrhea in adults and children: A cross-sectional study and comparative genomics analysis.</title>
        <authorList>
            <person name="Cherny K.E."/>
            <person name="Muscat E.B."/>
            <person name="Balaji A."/>
            <person name="Mukherjee J."/>
            <person name="Ozer E.A."/>
            <person name="Angarone M.P."/>
            <person name="Hauser A.R."/>
            <person name="Sichel J.S."/>
            <person name="Amponsah E."/>
            <person name="Kociolek L.K."/>
        </authorList>
    </citation>
    <scope>NUCLEOTIDE SEQUENCE</scope>
    <source>
        <strain evidence="4">NU1-AC-029v</strain>
    </source>
</reference>
<dbReference type="RefSeq" id="WP_002608065.1">
    <property type="nucleotide sequence ID" value="NZ_AP025565.1"/>
</dbReference>
<evidence type="ECO:0000256" key="1">
    <source>
        <dbReference type="ARBA" id="ARBA00023125"/>
    </source>
</evidence>
<dbReference type="CDD" id="cd00093">
    <property type="entry name" value="HTH_XRE"/>
    <property type="match status" value="1"/>
</dbReference>
<dbReference type="GO" id="GO:0003700">
    <property type="term" value="F:DNA-binding transcription factor activity"/>
    <property type="evidence" value="ECO:0007669"/>
    <property type="project" value="TreeGrafter"/>
</dbReference>
<dbReference type="GeneID" id="61924984"/>
<dbReference type="InterPro" id="IPR010982">
    <property type="entry name" value="Lambda_DNA-bd_dom_sf"/>
</dbReference>
<dbReference type="Proteomes" id="UP000503330">
    <property type="component" value="Chromosome"/>
</dbReference>
<dbReference type="SUPFAM" id="SSF47413">
    <property type="entry name" value="lambda repressor-like DNA-binding domains"/>
    <property type="match status" value="1"/>
</dbReference>
<dbReference type="EMBL" id="CP048838">
    <property type="protein sequence ID" value="QJA01929.1"/>
    <property type="molecule type" value="Genomic_DNA"/>
</dbReference>
<gene>
    <name evidence="3" type="ORF">CIAN88_16695</name>
    <name evidence="6" type="ORF">G4D54_05565</name>
    <name evidence="5" type="ORF">GT664_16395</name>
    <name evidence="4" type="ORF">MKC95_16760</name>
</gene>
<dbReference type="PANTHER" id="PTHR46797:SF1">
    <property type="entry name" value="METHYLPHOSPHONATE SYNTHASE"/>
    <property type="match status" value="1"/>
</dbReference>
<dbReference type="EMBL" id="JAKTMA010000033">
    <property type="protein sequence ID" value="MCR0234422.1"/>
    <property type="molecule type" value="Genomic_DNA"/>
</dbReference>
<dbReference type="GO" id="GO:0005829">
    <property type="term" value="C:cytosol"/>
    <property type="evidence" value="ECO:0007669"/>
    <property type="project" value="TreeGrafter"/>
</dbReference>
<evidence type="ECO:0000313" key="5">
    <source>
        <dbReference type="EMBL" id="MZH57282.1"/>
    </source>
</evidence>
<evidence type="ECO:0000313" key="8">
    <source>
        <dbReference type="Proteomes" id="UP000503330"/>
    </source>
</evidence>
<dbReference type="EMBL" id="WWTN01000032">
    <property type="protein sequence ID" value="MZH57282.1"/>
    <property type="molecule type" value="Genomic_DNA"/>
</dbReference>
<dbReference type="EMBL" id="JQIF01000083">
    <property type="protein sequence ID" value="KGJ52133.1"/>
    <property type="molecule type" value="Genomic_DNA"/>
</dbReference>
<evidence type="ECO:0000313" key="3">
    <source>
        <dbReference type="EMBL" id="KGJ52133.1"/>
    </source>
</evidence>
<evidence type="ECO:0000259" key="2">
    <source>
        <dbReference type="PROSITE" id="PS50943"/>
    </source>
</evidence>
<dbReference type="Pfam" id="PF01381">
    <property type="entry name" value="HTH_3"/>
    <property type="match status" value="1"/>
</dbReference>
<proteinExistence type="predicted"/>
<dbReference type="PANTHER" id="PTHR46797">
    <property type="entry name" value="HTH-TYPE TRANSCRIPTIONAL REGULATOR"/>
    <property type="match status" value="1"/>
</dbReference>
<feature type="domain" description="HTH cro/C1-type" evidence="2">
    <location>
        <begin position="7"/>
        <end position="61"/>
    </location>
</feature>
<dbReference type="PROSITE" id="PS50943">
    <property type="entry name" value="HTH_CROC1"/>
    <property type="match status" value="1"/>
</dbReference>
<protein>
    <submittedName>
        <fullName evidence="3">DNA-binding protein</fullName>
    </submittedName>
    <submittedName>
        <fullName evidence="4">Helix-turn-helix domain-containing protein</fullName>
    </submittedName>
    <submittedName>
        <fullName evidence="6">Helix-turn-helix transcriptional regulator</fullName>
    </submittedName>
</protein>
<dbReference type="SMART" id="SM00530">
    <property type="entry name" value="HTH_XRE"/>
    <property type="match status" value="1"/>
</dbReference>
<evidence type="ECO:0000313" key="6">
    <source>
        <dbReference type="EMBL" id="QJA01929.1"/>
    </source>
</evidence>
<dbReference type="Proteomes" id="UP000030008">
    <property type="component" value="Unassembled WGS sequence"/>
</dbReference>
<dbReference type="InterPro" id="IPR001387">
    <property type="entry name" value="Cro/C1-type_HTH"/>
</dbReference>
<sequence length="107" mass="12472">MDYLEKLKVLMKQHNLTEYKLAQKADVAQSTINSLFRKNNLPTISTLESLLTAMDMTLSEFFYDESLMKKHELEEQNLLKKWGLLTNEQKKPILQLIDLLLNNGSKN</sequence>